<protein>
    <submittedName>
        <fullName evidence="1">Uncharacterized protein</fullName>
    </submittedName>
</protein>
<evidence type="ECO:0000313" key="1">
    <source>
        <dbReference type="EMBL" id="KAI4366499.1"/>
    </source>
</evidence>
<sequence>MEARLINNRKLLGEFLLEQQEPFALEAFLLERGCSRSLFIKRSSSSSSSSSGWGRRKGLLHFSKLLRAIQHQIGFFNGSFLRSKHGMVRERTANRSSSMSFSTSWSRSVLEGDGLSSPSNTTAYISCNENSDTEENPESQNQDGYEAEDIRDTVQEDEHSVFSSDDLQEPPSCEAGLPVKPAAEDPAVSASLQEVLVHCLNQQVGPLSSEYSDSKKGAQKTKRLLLDCVAEAIETHERKEKAKGWRERSLSDASEQIGKLICQRVMEWGMASRKGTSGITGMVYDHLLGMEEEGSWGDSEAQKMEISTGIADGILGDIRDEILANMM</sequence>
<comment type="caution">
    <text evidence="1">The sequence shown here is derived from an EMBL/GenBank/DDBJ whole genome shotgun (WGS) entry which is preliminary data.</text>
</comment>
<reference evidence="2" key="1">
    <citation type="journal article" date="2023" name="Front. Plant Sci.">
        <title>Chromosomal-level genome assembly of Melastoma candidum provides insights into trichome evolution.</title>
        <authorList>
            <person name="Zhong Y."/>
            <person name="Wu W."/>
            <person name="Sun C."/>
            <person name="Zou P."/>
            <person name="Liu Y."/>
            <person name="Dai S."/>
            <person name="Zhou R."/>
        </authorList>
    </citation>
    <scope>NUCLEOTIDE SEQUENCE [LARGE SCALE GENOMIC DNA]</scope>
</reference>
<dbReference type="Proteomes" id="UP001057402">
    <property type="component" value="Chromosome 6"/>
</dbReference>
<dbReference type="EMBL" id="CM042885">
    <property type="protein sequence ID" value="KAI4366499.1"/>
    <property type="molecule type" value="Genomic_DNA"/>
</dbReference>
<evidence type="ECO:0000313" key="2">
    <source>
        <dbReference type="Proteomes" id="UP001057402"/>
    </source>
</evidence>
<name>A0ACB9QMX7_9MYRT</name>
<accession>A0ACB9QMX7</accession>
<proteinExistence type="predicted"/>
<keyword evidence="2" id="KW-1185">Reference proteome</keyword>
<organism evidence="1 2">
    <name type="scientific">Melastoma candidum</name>
    <dbReference type="NCBI Taxonomy" id="119954"/>
    <lineage>
        <taxon>Eukaryota</taxon>
        <taxon>Viridiplantae</taxon>
        <taxon>Streptophyta</taxon>
        <taxon>Embryophyta</taxon>
        <taxon>Tracheophyta</taxon>
        <taxon>Spermatophyta</taxon>
        <taxon>Magnoliopsida</taxon>
        <taxon>eudicotyledons</taxon>
        <taxon>Gunneridae</taxon>
        <taxon>Pentapetalae</taxon>
        <taxon>rosids</taxon>
        <taxon>malvids</taxon>
        <taxon>Myrtales</taxon>
        <taxon>Melastomataceae</taxon>
        <taxon>Melastomatoideae</taxon>
        <taxon>Melastomateae</taxon>
        <taxon>Melastoma</taxon>
    </lineage>
</organism>
<gene>
    <name evidence="1" type="ORF">MLD38_022370</name>
</gene>